<accession>A0ABS7G9S9</accession>
<organism evidence="1 2">
    <name type="scientific">Chitinophaga rhizophila</name>
    <dbReference type="NCBI Taxonomy" id="2866212"/>
    <lineage>
        <taxon>Bacteria</taxon>
        <taxon>Pseudomonadati</taxon>
        <taxon>Bacteroidota</taxon>
        <taxon>Chitinophagia</taxon>
        <taxon>Chitinophagales</taxon>
        <taxon>Chitinophagaceae</taxon>
        <taxon>Chitinophaga</taxon>
    </lineage>
</organism>
<evidence type="ECO:0000313" key="2">
    <source>
        <dbReference type="Proteomes" id="UP000812961"/>
    </source>
</evidence>
<proteinExistence type="predicted"/>
<keyword evidence="2" id="KW-1185">Reference proteome</keyword>
<evidence type="ECO:0008006" key="3">
    <source>
        <dbReference type="Google" id="ProtNLM"/>
    </source>
</evidence>
<dbReference type="EMBL" id="JAICCF010000001">
    <property type="protein sequence ID" value="MBW8683549.1"/>
    <property type="molecule type" value="Genomic_DNA"/>
</dbReference>
<sequence length="343" mass="38831">MKNYKMVERNKEQVCLLCMSRKADARGSHFAPAGLIKHTIGKRNYEEAYAIDLANPNIDSHFGRSNLKNTDPTPTADLHVADHIFCQQCENDLARIESKVIPFLDKKILVASPKQEFRQHVISPEGILMETDSFDRKTFLLFFYSVIWRISLQQRLESGSVLVSIGFDETIRRFLSIWINNSPEEFAKANVFFPFEVVLLTSTARDIEGATFINPSIYNSNPYVFYMGPFIGLIYYEAGPGTNKITGIPAVLVSRTYANDGGQKSVRVIDMAKEAWDAANYVMVDYGHKEYLMNMVKLVAEKKRISLRDAGILMQHKTEEMLQSGQGFDWPAAAQAAFESVVK</sequence>
<reference evidence="1 2" key="1">
    <citation type="submission" date="2021-08" db="EMBL/GenBank/DDBJ databases">
        <title>The genome sequence of Chitinophaga sp. B61.</title>
        <authorList>
            <person name="Zhang X."/>
        </authorList>
    </citation>
    <scope>NUCLEOTIDE SEQUENCE [LARGE SCALE GENOMIC DNA]</scope>
    <source>
        <strain evidence="1 2">B61</strain>
    </source>
</reference>
<dbReference type="RefSeq" id="WP_220248766.1">
    <property type="nucleotide sequence ID" value="NZ_JAICCF010000001.1"/>
</dbReference>
<gene>
    <name evidence="1" type="ORF">K1Y79_04310</name>
</gene>
<dbReference type="Proteomes" id="UP000812961">
    <property type="component" value="Unassembled WGS sequence"/>
</dbReference>
<evidence type="ECO:0000313" key="1">
    <source>
        <dbReference type="EMBL" id="MBW8683549.1"/>
    </source>
</evidence>
<protein>
    <recommendedName>
        <fullName evidence="3">HNH endonuclease</fullName>
    </recommendedName>
</protein>
<name>A0ABS7G9S9_9BACT</name>
<comment type="caution">
    <text evidence="1">The sequence shown here is derived from an EMBL/GenBank/DDBJ whole genome shotgun (WGS) entry which is preliminary data.</text>
</comment>